<proteinExistence type="predicted"/>
<feature type="compositionally biased region" description="Basic and acidic residues" evidence="1">
    <location>
        <begin position="1"/>
        <end position="10"/>
    </location>
</feature>
<dbReference type="Proteomes" id="UP000604825">
    <property type="component" value="Unassembled WGS sequence"/>
</dbReference>
<protein>
    <recommendedName>
        <fullName evidence="4">BED-type domain-containing protein</fullName>
    </recommendedName>
</protein>
<keyword evidence="3" id="KW-1185">Reference proteome</keyword>
<gene>
    <name evidence="2" type="ORF">NCGR_LOCUS51074</name>
</gene>
<feature type="region of interest" description="Disordered" evidence="1">
    <location>
        <begin position="1"/>
        <end position="59"/>
    </location>
</feature>
<feature type="compositionally biased region" description="Low complexity" evidence="1">
    <location>
        <begin position="38"/>
        <end position="57"/>
    </location>
</feature>
<evidence type="ECO:0000313" key="2">
    <source>
        <dbReference type="EMBL" id="CAD6267769.1"/>
    </source>
</evidence>
<accession>A0A811RD43</accession>
<dbReference type="OrthoDB" id="2012664at2759"/>
<evidence type="ECO:0008006" key="4">
    <source>
        <dbReference type="Google" id="ProtNLM"/>
    </source>
</evidence>
<comment type="caution">
    <text evidence="2">The sequence shown here is derived from an EMBL/GenBank/DDBJ whole genome shotgun (WGS) entry which is preliminary data.</text>
</comment>
<evidence type="ECO:0000313" key="3">
    <source>
        <dbReference type="Proteomes" id="UP000604825"/>
    </source>
</evidence>
<sequence>MERKSRAGKERKSRAGRGGLGERDKKGRRDGERKSITPASFRFSARSRIPRSSSIPAQEEGDWGRLVVPLLFTVPRSRLLAFDSTMASSDPGQKYAYWPNLSNKDVVTCTLCGHSFYGGIKRLKQHLAGG</sequence>
<name>A0A811RD43_9POAL</name>
<evidence type="ECO:0000256" key="1">
    <source>
        <dbReference type="SAM" id="MobiDB-lite"/>
    </source>
</evidence>
<reference evidence="2" key="1">
    <citation type="submission" date="2020-10" db="EMBL/GenBank/DDBJ databases">
        <authorList>
            <person name="Han B."/>
            <person name="Lu T."/>
            <person name="Zhao Q."/>
            <person name="Huang X."/>
            <person name="Zhao Y."/>
        </authorList>
    </citation>
    <scope>NUCLEOTIDE SEQUENCE</scope>
</reference>
<feature type="compositionally biased region" description="Basic and acidic residues" evidence="1">
    <location>
        <begin position="20"/>
        <end position="35"/>
    </location>
</feature>
<dbReference type="EMBL" id="CAJGYO010000014">
    <property type="protein sequence ID" value="CAD6267769.1"/>
    <property type="molecule type" value="Genomic_DNA"/>
</dbReference>
<organism evidence="2 3">
    <name type="scientific">Miscanthus lutarioriparius</name>
    <dbReference type="NCBI Taxonomy" id="422564"/>
    <lineage>
        <taxon>Eukaryota</taxon>
        <taxon>Viridiplantae</taxon>
        <taxon>Streptophyta</taxon>
        <taxon>Embryophyta</taxon>
        <taxon>Tracheophyta</taxon>
        <taxon>Spermatophyta</taxon>
        <taxon>Magnoliopsida</taxon>
        <taxon>Liliopsida</taxon>
        <taxon>Poales</taxon>
        <taxon>Poaceae</taxon>
        <taxon>PACMAD clade</taxon>
        <taxon>Panicoideae</taxon>
        <taxon>Andropogonodae</taxon>
        <taxon>Andropogoneae</taxon>
        <taxon>Saccharinae</taxon>
        <taxon>Miscanthus</taxon>
    </lineage>
</organism>
<dbReference type="AlphaFoldDB" id="A0A811RD43"/>